<dbReference type="InterPro" id="IPR001810">
    <property type="entry name" value="F-box_dom"/>
</dbReference>
<dbReference type="InterPro" id="IPR053772">
    <property type="entry name" value="At1g61320/At1g61330-like"/>
</dbReference>
<dbReference type="PANTHER" id="PTHR34145">
    <property type="entry name" value="OS02G0105600 PROTEIN"/>
    <property type="match status" value="1"/>
</dbReference>
<name>A0A4S4EAB5_CAMSN</name>
<dbReference type="InterPro" id="IPR055357">
    <property type="entry name" value="LRR_At1g61320_AtMIF1"/>
</dbReference>
<dbReference type="Pfam" id="PF00646">
    <property type="entry name" value="F-box"/>
    <property type="match status" value="1"/>
</dbReference>
<evidence type="ECO:0000313" key="2">
    <source>
        <dbReference type="EMBL" id="THG13083.1"/>
    </source>
</evidence>
<feature type="domain" description="F-box" evidence="1">
    <location>
        <begin position="1"/>
        <end position="49"/>
    </location>
</feature>
<keyword evidence="3" id="KW-1185">Reference proteome</keyword>
<comment type="caution">
    <text evidence="2">The sequence shown here is derived from an EMBL/GenBank/DDBJ whole genome shotgun (WGS) entry which is preliminary data.</text>
</comment>
<organism evidence="2 3">
    <name type="scientific">Camellia sinensis var. sinensis</name>
    <name type="common">China tea</name>
    <dbReference type="NCBI Taxonomy" id="542762"/>
    <lineage>
        <taxon>Eukaryota</taxon>
        <taxon>Viridiplantae</taxon>
        <taxon>Streptophyta</taxon>
        <taxon>Embryophyta</taxon>
        <taxon>Tracheophyta</taxon>
        <taxon>Spermatophyta</taxon>
        <taxon>Magnoliopsida</taxon>
        <taxon>eudicotyledons</taxon>
        <taxon>Gunneridae</taxon>
        <taxon>Pentapetalae</taxon>
        <taxon>asterids</taxon>
        <taxon>Ericales</taxon>
        <taxon>Theaceae</taxon>
        <taxon>Camellia</taxon>
    </lineage>
</organism>
<dbReference type="SUPFAM" id="SSF52047">
    <property type="entry name" value="RNI-like"/>
    <property type="match status" value="1"/>
</dbReference>
<proteinExistence type="predicted"/>
<dbReference type="Gene3D" id="1.20.1280.50">
    <property type="match status" value="1"/>
</dbReference>
<evidence type="ECO:0000313" key="3">
    <source>
        <dbReference type="Proteomes" id="UP000306102"/>
    </source>
</evidence>
<gene>
    <name evidence="2" type="ORF">TEA_029729</name>
</gene>
<dbReference type="InterPro" id="IPR036047">
    <property type="entry name" value="F-box-like_dom_sf"/>
</dbReference>
<dbReference type="CDD" id="cd22160">
    <property type="entry name" value="F-box_AtFBL13-like"/>
    <property type="match status" value="1"/>
</dbReference>
<accession>A0A4S4EAB5</accession>
<dbReference type="InterPro" id="IPR032675">
    <property type="entry name" value="LRR_dom_sf"/>
</dbReference>
<dbReference type="EMBL" id="SDRB02006112">
    <property type="protein sequence ID" value="THG13083.1"/>
    <property type="molecule type" value="Genomic_DNA"/>
</dbReference>
<dbReference type="SMART" id="SM00256">
    <property type="entry name" value="FBOX"/>
    <property type="match status" value="1"/>
</dbReference>
<dbReference type="Pfam" id="PF23622">
    <property type="entry name" value="LRR_At1g61320_AtMIF1"/>
    <property type="match status" value="1"/>
</dbReference>
<dbReference type="SUPFAM" id="SSF81383">
    <property type="entry name" value="F-box domain"/>
    <property type="match status" value="1"/>
</dbReference>
<dbReference type="Gene3D" id="3.80.10.10">
    <property type="entry name" value="Ribonuclease Inhibitor"/>
    <property type="match status" value="1"/>
</dbReference>
<dbReference type="STRING" id="542762.A0A4S4EAB5"/>
<protein>
    <recommendedName>
        <fullName evidence="1">F-box domain-containing protein</fullName>
    </recommendedName>
</protein>
<dbReference type="PANTHER" id="PTHR34145:SF28">
    <property type="entry name" value="F-BOX DOMAIN-CONTAINING PROTEIN"/>
    <property type="match status" value="1"/>
</dbReference>
<evidence type="ECO:0000259" key="1">
    <source>
        <dbReference type="PROSITE" id="PS50181"/>
    </source>
</evidence>
<sequence length="333" mass="39136">MDRISELPDSIIHHMMSFLNRSDVARTSVLSKRWHNLWASFPILNFDELHLEQRLNGNPESMCWTQEVFTDGFMKHIDDRETTNSIFFNHVDRSLSRFIENKIKVQKFKLVIRLVNSKSAVVLEKWLRMIIESNVEELDLWTYPEICALYNLTPSIFDAKSMKALKLKDCNLGLPLCKETINFNSLQRLSLETLQIDEKVLQHFFSSCPLIEELVLIHCRGLNRFQVKCLHKLRKLTLVVKSRHPFNMVEIEAPSLEYFHYTNKKHSTYVKTFNMSRCQNLKHLSLCNTDIEEGLFHDLVSKFPLLEILELSCCDMLKSIKISSSHLKRFTLQ</sequence>
<reference evidence="2 3" key="1">
    <citation type="journal article" date="2018" name="Proc. Natl. Acad. Sci. U.S.A.">
        <title>Draft genome sequence of Camellia sinensis var. sinensis provides insights into the evolution of the tea genome and tea quality.</title>
        <authorList>
            <person name="Wei C."/>
            <person name="Yang H."/>
            <person name="Wang S."/>
            <person name="Zhao J."/>
            <person name="Liu C."/>
            <person name="Gao L."/>
            <person name="Xia E."/>
            <person name="Lu Y."/>
            <person name="Tai Y."/>
            <person name="She G."/>
            <person name="Sun J."/>
            <person name="Cao H."/>
            <person name="Tong W."/>
            <person name="Gao Q."/>
            <person name="Li Y."/>
            <person name="Deng W."/>
            <person name="Jiang X."/>
            <person name="Wang W."/>
            <person name="Chen Q."/>
            <person name="Zhang S."/>
            <person name="Li H."/>
            <person name="Wu J."/>
            <person name="Wang P."/>
            <person name="Li P."/>
            <person name="Shi C."/>
            <person name="Zheng F."/>
            <person name="Jian J."/>
            <person name="Huang B."/>
            <person name="Shan D."/>
            <person name="Shi M."/>
            <person name="Fang C."/>
            <person name="Yue Y."/>
            <person name="Li F."/>
            <person name="Li D."/>
            <person name="Wei S."/>
            <person name="Han B."/>
            <person name="Jiang C."/>
            <person name="Yin Y."/>
            <person name="Xia T."/>
            <person name="Zhang Z."/>
            <person name="Bennetzen J.L."/>
            <person name="Zhao S."/>
            <person name="Wan X."/>
        </authorList>
    </citation>
    <scope>NUCLEOTIDE SEQUENCE [LARGE SCALE GENOMIC DNA]</scope>
    <source>
        <strain evidence="3">cv. Shuchazao</strain>
        <tissue evidence="2">Leaf</tissue>
    </source>
</reference>
<dbReference type="InterPro" id="IPR053781">
    <property type="entry name" value="F-box_AtFBL13-like"/>
</dbReference>
<dbReference type="PROSITE" id="PS50181">
    <property type="entry name" value="FBOX"/>
    <property type="match status" value="1"/>
</dbReference>
<dbReference type="AlphaFoldDB" id="A0A4S4EAB5"/>
<dbReference type="Proteomes" id="UP000306102">
    <property type="component" value="Unassembled WGS sequence"/>
</dbReference>